<dbReference type="PANTHER" id="PTHR12673:SF159">
    <property type="entry name" value="LD03170P"/>
    <property type="match status" value="1"/>
</dbReference>
<dbReference type="PROSITE" id="PS50010">
    <property type="entry name" value="DH_2"/>
    <property type="match status" value="1"/>
</dbReference>
<evidence type="ECO:0000259" key="2">
    <source>
        <dbReference type="PROSITE" id="PS50003"/>
    </source>
</evidence>
<dbReference type="Gene3D" id="2.30.29.30">
    <property type="entry name" value="Pleckstrin-homology domain (PH domain)/Phosphotyrosine-binding domain (PTB)"/>
    <property type="match status" value="1"/>
</dbReference>
<dbReference type="SUPFAM" id="SSF48065">
    <property type="entry name" value="DBL homology domain (DH-domain)"/>
    <property type="match status" value="1"/>
</dbReference>
<dbReference type="InterPro" id="IPR011993">
    <property type="entry name" value="PH-like_dom_sf"/>
</dbReference>
<feature type="compositionally biased region" description="Polar residues" evidence="1">
    <location>
        <begin position="435"/>
        <end position="444"/>
    </location>
</feature>
<dbReference type="Pfam" id="PF00621">
    <property type="entry name" value="RhoGEF"/>
    <property type="match status" value="1"/>
</dbReference>
<dbReference type="Proteomes" id="UP000242414">
    <property type="component" value="Unassembled WGS sequence"/>
</dbReference>
<gene>
    <name evidence="4" type="ORF">BCV72DRAFT_229168</name>
</gene>
<dbReference type="PANTHER" id="PTHR12673">
    <property type="entry name" value="FACIOGENITAL DYSPLASIA PROTEIN"/>
    <property type="match status" value="1"/>
</dbReference>
<protein>
    <submittedName>
        <fullName evidence="4">Dbl homology domain-containing protein</fullName>
    </submittedName>
</protein>
<feature type="region of interest" description="Disordered" evidence="1">
    <location>
        <begin position="1"/>
        <end position="23"/>
    </location>
</feature>
<dbReference type="PROSITE" id="PS50003">
    <property type="entry name" value="PH_DOMAIN"/>
    <property type="match status" value="1"/>
</dbReference>
<feature type="compositionally biased region" description="Basic and acidic residues" evidence="1">
    <location>
        <begin position="8"/>
        <end position="23"/>
    </location>
</feature>
<dbReference type="VEuPathDB" id="FungiDB:BCV72DRAFT_229168"/>
<evidence type="ECO:0000313" key="4">
    <source>
        <dbReference type="EMBL" id="ORE05824.1"/>
    </source>
</evidence>
<dbReference type="SUPFAM" id="SSF50729">
    <property type="entry name" value="PH domain-like"/>
    <property type="match status" value="1"/>
</dbReference>
<evidence type="ECO:0000256" key="1">
    <source>
        <dbReference type="SAM" id="MobiDB-lite"/>
    </source>
</evidence>
<proteinExistence type="predicted"/>
<evidence type="ECO:0000259" key="3">
    <source>
        <dbReference type="PROSITE" id="PS50010"/>
    </source>
</evidence>
<dbReference type="InterPro" id="IPR051092">
    <property type="entry name" value="FYVE_RhoGEF_PH"/>
</dbReference>
<dbReference type="OrthoDB" id="660555at2759"/>
<reference evidence="4" key="1">
    <citation type="journal article" date="2016" name="Proc. Natl. Acad. Sci. U.S.A.">
        <title>Lipid metabolic changes in an early divergent fungus govern the establishment of a mutualistic symbiosis with endobacteria.</title>
        <authorList>
            <person name="Lastovetsky O.A."/>
            <person name="Gaspar M.L."/>
            <person name="Mondo S.J."/>
            <person name="LaButti K.M."/>
            <person name="Sandor L."/>
            <person name="Grigoriev I.V."/>
            <person name="Henry S.A."/>
            <person name="Pawlowska T.E."/>
        </authorList>
    </citation>
    <scope>NUCLEOTIDE SEQUENCE [LARGE SCALE GENOMIC DNA]</scope>
    <source>
        <strain evidence="4">ATCC 52814</strain>
    </source>
</reference>
<dbReference type="AlphaFoldDB" id="A0A1X0R1E8"/>
<feature type="domain" description="DH" evidence="3">
    <location>
        <begin position="89"/>
        <end position="285"/>
    </location>
</feature>
<dbReference type="InterPro" id="IPR000219">
    <property type="entry name" value="DH_dom"/>
</dbReference>
<name>A0A1X0R1E8_RHIZD</name>
<dbReference type="GO" id="GO:0005085">
    <property type="term" value="F:guanyl-nucleotide exchange factor activity"/>
    <property type="evidence" value="ECO:0007669"/>
    <property type="project" value="InterPro"/>
</dbReference>
<dbReference type="InterPro" id="IPR055251">
    <property type="entry name" value="SOS1_NGEF_PH"/>
</dbReference>
<dbReference type="InterPro" id="IPR035899">
    <property type="entry name" value="DBL_dom_sf"/>
</dbReference>
<feature type="compositionally biased region" description="Polar residues" evidence="1">
    <location>
        <begin position="452"/>
        <end position="468"/>
    </location>
</feature>
<feature type="domain" description="PH" evidence="2">
    <location>
        <begin position="314"/>
        <end position="425"/>
    </location>
</feature>
<organism evidence="4">
    <name type="scientific">Rhizopus microsporus var. microsporus</name>
    <dbReference type="NCBI Taxonomy" id="86635"/>
    <lineage>
        <taxon>Eukaryota</taxon>
        <taxon>Fungi</taxon>
        <taxon>Fungi incertae sedis</taxon>
        <taxon>Mucoromycota</taxon>
        <taxon>Mucoromycotina</taxon>
        <taxon>Mucoromycetes</taxon>
        <taxon>Mucorales</taxon>
        <taxon>Mucorineae</taxon>
        <taxon>Rhizopodaceae</taxon>
        <taxon>Rhizopus</taxon>
    </lineage>
</organism>
<dbReference type="InterPro" id="IPR001849">
    <property type="entry name" value="PH_domain"/>
</dbReference>
<dbReference type="Pfam" id="PF22697">
    <property type="entry name" value="SOS1_NGEF_PH"/>
    <property type="match status" value="1"/>
</dbReference>
<dbReference type="Gene3D" id="1.20.900.10">
    <property type="entry name" value="Dbl homology (DH) domain"/>
    <property type="match status" value="1"/>
</dbReference>
<accession>A0A1X0R1E8</accession>
<dbReference type="GO" id="GO:0005737">
    <property type="term" value="C:cytoplasm"/>
    <property type="evidence" value="ECO:0007669"/>
    <property type="project" value="TreeGrafter"/>
</dbReference>
<dbReference type="EMBL" id="KV921936">
    <property type="protein sequence ID" value="ORE05824.1"/>
    <property type="molecule type" value="Genomic_DNA"/>
</dbReference>
<feature type="region of interest" description="Disordered" evidence="1">
    <location>
        <begin position="435"/>
        <end position="468"/>
    </location>
</feature>
<dbReference type="SMART" id="SM00233">
    <property type="entry name" value="PH"/>
    <property type="match status" value="1"/>
</dbReference>
<sequence length="468" mass="53962">MYGTNYSRQHETEHNVIDKSTARKSDPSIISAVSSNLSSLRLSEMSSSGASATPDWMTSNHHVEFDIIDSLDYDDVDDGLIDQEMMHQKRESIIKELHNSEKMYIKNVLEVLRDSYILPLRKSAKQPSYGFLGMKKPPCTERETNWLFCNFEDIIRVHQEILTSLEERLAIWGPTQIMSDIVLTWFPKIQGAYHTYFDNYSTMVTTVERLNRYPPFKKFSESVEKGLTKEKTLLHLLTTPVSCIPRYGKLLSALADSTYSLHPDYAGLMQCKQRVEQLFEEFKMRIAEAKNVDQVYEIHTTMTDQPFGIRAERRLYLQGDFIQITKSNTQEERTYFLFSDMLVYVRRKQNNLQYKGHIQLERAKIRLLPKDEVNEEGYCIEIISSFQGVDSLNTTFMASPTVHIMKLPSKAEQMKWKACLENSVSRIEQLTMQSRLQTSNSSKLTPPGSIRKQGTTISNESSKSVSLS</sequence>
<dbReference type="SMART" id="SM00325">
    <property type="entry name" value="RhoGEF"/>
    <property type="match status" value="1"/>
</dbReference>